<feature type="binding site" evidence="10">
    <location>
        <position position="73"/>
    </location>
    <ligand>
        <name>Na(+)</name>
        <dbReference type="ChEBI" id="CHEBI:29101"/>
        <note>structural</note>
    </ligand>
</feature>
<evidence type="ECO:0000256" key="5">
    <source>
        <dbReference type="ARBA" id="ARBA00023136"/>
    </source>
</evidence>
<dbReference type="GO" id="GO:0046872">
    <property type="term" value="F:metal ion binding"/>
    <property type="evidence" value="ECO:0007669"/>
    <property type="project" value="UniProtKB-KW"/>
</dbReference>
<keyword evidence="2 10" id="KW-1003">Cell membrane</keyword>
<evidence type="ECO:0000256" key="4">
    <source>
        <dbReference type="ARBA" id="ARBA00022989"/>
    </source>
</evidence>
<evidence type="ECO:0000256" key="1">
    <source>
        <dbReference type="ARBA" id="ARBA00004651"/>
    </source>
</evidence>
<dbReference type="PANTHER" id="PTHR28259:SF1">
    <property type="entry name" value="FLUORIDE EXPORT PROTEIN 1-RELATED"/>
    <property type="match status" value="1"/>
</dbReference>
<keyword evidence="10" id="KW-0813">Transport</keyword>
<evidence type="ECO:0000256" key="2">
    <source>
        <dbReference type="ARBA" id="ARBA00022475"/>
    </source>
</evidence>
<evidence type="ECO:0000313" key="12">
    <source>
        <dbReference type="Proteomes" id="UP000321798"/>
    </source>
</evidence>
<comment type="function">
    <text evidence="9 10">Fluoride-specific ion channel. Important for reducing fluoride concentration in the cell, thus reducing its toxicity.</text>
</comment>
<dbReference type="AlphaFoldDB" id="A0A512PGE2"/>
<keyword evidence="3 10" id="KW-0812">Transmembrane</keyword>
<comment type="similarity">
    <text evidence="7 10">Belongs to the fluoride channel Fluc/FEX (TC 1.A.43) family.</text>
</comment>
<keyword evidence="10" id="KW-0406">Ion transport</keyword>
<comment type="caution">
    <text evidence="11">The sequence shown here is derived from an EMBL/GenBank/DDBJ whole genome shotgun (WGS) entry which is preliminary data.</text>
</comment>
<evidence type="ECO:0000256" key="9">
    <source>
        <dbReference type="ARBA" id="ARBA00049940"/>
    </source>
</evidence>
<protein>
    <recommendedName>
        <fullName evidence="10">Fluoride-specific ion channel FluC</fullName>
    </recommendedName>
</protein>
<comment type="catalytic activity">
    <reaction evidence="8">
        <text>fluoride(in) = fluoride(out)</text>
        <dbReference type="Rhea" id="RHEA:76159"/>
        <dbReference type="ChEBI" id="CHEBI:17051"/>
    </reaction>
    <physiologicalReaction direction="left-to-right" evidence="8">
        <dbReference type="Rhea" id="RHEA:76160"/>
    </physiologicalReaction>
</comment>
<evidence type="ECO:0000313" key="11">
    <source>
        <dbReference type="EMBL" id="GEP70275.1"/>
    </source>
</evidence>
<comment type="activity regulation">
    <text evidence="10">Na(+) is not transported, but it plays an essential structural role and its presence is essential for fluoride channel function.</text>
</comment>
<keyword evidence="4 10" id="KW-1133">Transmembrane helix</keyword>
<dbReference type="HAMAP" id="MF_00454">
    <property type="entry name" value="FluC"/>
    <property type="match status" value="1"/>
</dbReference>
<dbReference type="PANTHER" id="PTHR28259">
    <property type="entry name" value="FLUORIDE EXPORT PROTEIN 1-RELATED"/>
    <property type="match status" value="1"/>
</dbReference>
<feature type="transmembrane region" description="Helical" evidence="10">
    <location>
        <begin position="63"/>
        <end position="83"/>
    </location>
</feature>
<dbReference type="EMBL" id="BKAL01000011">
    <property type="protein sequence ID" value="GEP70275.1"/>
    <property type="molecule type" value="Genomic_DNA"/>
</dbReference>
<feature type="transmembrane region" description="Helical" evidence="10">
    <location>
        <begin position="95"/>
        <end position="121"/>
    </location>
</feature>
<dbReference type="GO" id="GO:0140114">
    <property type="term" value="P:cellular detoxification of fluoride"/>
    <property type="evidence" value="ECO:0007669"/>
    <property type="project" value="UniProtKB-UniRule"/>
</dbReference>
<dbReference type="InterPro" id="IPR003691">
    <property type="entry name" value="FluC"/>
</dbReference>
<dbReference type="GO" id="GO:0062054">
    <property type="term" value="F:fluoride channel activity"/>
    <property type="evidence" value="ECO:0007669"/>
    <property type="project" value="UniProtKB-UniRule"/>
</dbReference>
<feature type="transmembrane region" description="Helical" evidence="10">
    <location>
        <begin position="32"/>
        <end position="51"/>
    </location>
</feature>
<dbReference type="Pfam" id="PF02537">
    <property type="entry name" value="CRCB"/>
    <property type="match status" value="1"/>
</dbReference>
<feature type="binding site" evidence="10">
    <location>
        <position position="76"/>
    </location>
    <ligand>
        <name>Na(+)</name>
        <dbReference type="ChEBI" id="CHEBI:29101"/>
        <note>structural</note>
    </ligand>
</feature>
<evidence type="ECO:0000256" key="7">
    <source>
        <dbReference type="ARBA" id="ARBA00035120"/>
    </source>
</evidence>
<organism evidence="11 12">
    <name type="scientific">Cellulomonas soli</name>
    <dbReference type="NCBI Taxonomy" id="931535"/>
    <lineage>
        <taxon>Bacteria</taxon>
        <taxon>Bacillati</taxon>
        <taxon>Actinomycetota</taxon>
        <taxon>Actinomycetes</taxon>
        <taxon>Micrococcales</taxon>
        <taxon>Cellulomonadaceae</taxon>
        <taxon>Cellulomonas</taxon>
    </lineage>
</organism>
<accession>A0A512PGE2</accession>
<dbReference type="RefSeq" id="WP_146954050.1">
    <property type="nucleotide sequence ID" value="NZ_BAABBJ010000014.1"/>
</dbReference>
<name>A0A512PGE2_9CELL</name>
<dbReference type="Proteomes" id="UP000321798">
    <property type="component" value="Unassembled WGS sequence"/>
</dbReference>
<sequence length="124" mass="12803">MITLLVLLFGGLGASTRFVVDGSIRGRWARVFPLATVTINVTGSLLIGLLNGAHLFHGFGSPWFTAVTTGFCGGYTTFSTAMVETVRLVQAGERGVAVANALGTLVLCVAAASAGVGLMWLTGR</sequence>
<keyword evidence="10" id="KW-0479">Metal-binding</keyword>
<evidence type="ECO:0000256" key="8">
    <source>
        <dbReference type="ARBA" id="ARBA00035585"/>
    </source>
</evidence>
<evidence type="ECO:0000256" key="6">
    <source>
        <dbReference type="ARBA" id="ARBA00023303"/>
    </source>
</evidence>
<reference evidence="11 12" key="1">
    <citation type="submission" date="2019-07" db="EMBL/GenBank/DDBJ databases">
        <title>Whole genome shotgun sequence of Cellulomonas soli NBRC 109434.</title>
        <authorList>
            <person name="Hosoyama A."/>
            <person name="Uohara A."/>
            <person name="Ohji S."/>
            <person name="Ichikawa N."/>
        </authorList>
    </citation>
    <scope>NUCLEOTIDE SEQUENCE [LARGE SCALE GENOMIC DNA]</scope>
    <source>
        <strain evidence="11 12">NBRC 109434</strain>
    </source>
</reference>
<comment type="subcellular location">
    <subcellularLocation>
        <location evidence="1 10">Cell membrane</location>
        <topology evidence="1 10">Multi-pass membrane protein</topology>
    </subcellularLocation>
</comment>
<evidence type="ECO:0000256" key="10">
    <source>
        <dbReference type="HAMAP-Rule" id="MF_00454"/>
    </source>
</evidence>
<keyword evidence="10" id="KW-0915">Sodium</keyword>
<keyword evidence="5 10" id="KW-0472">Membrane</keyword>
<gene>
    <name evidence="10 11" type="primary">crcB</name>
    <name evidence="10" type="synonym">fluC</name>
    <name evidence="11" type="ORF">CSO01_29900</name>
</gene>
<evidence type="ECO:0000256" key="3">
    <source>
        <dbReference type="ARBA" id="ARBA00022692"/>
    </source>
</evidence>
<keyword evidence="6 10" id="KW-0407">Ion channel</keyword>
<dbReference type="OrthoDB" id="5148600at2"/>
<dbReference type="GO" id="GO:0005886">
    <property type="term" value="C:plasma membrane"/>
    <property type="evidence" value="ECO:0007669"/>
    <property type="project" value="UniProtKB-SubCell"/>
</dbReference>
<proteinExistence type="inferred from homology"/>
<keyword evidence="12" id="KW-1185">Reference proteome</keyword>